<dbReference type="Proteomes" id="UP000076871">
    <property type="component" value="Unassembled WGS sequence"/>
</dbReference>
<gene>
    <name evidence="2" type="ORF">LAESUDRAFT_728640</name>
</gene>
<proteinExistence type="predicted"/>
<evidence type="ECO:0000313" key="2">
    <source>
        <dbReference type="EMBL" id="KZT03939.1"/>
    </source>
</evidence>
<dbReference type="GeneID" id="63826507"/>
<evidence type="ECO:0000256" key="1">
    <source>
        <dbReference type="SAM" id="Phobius"/>
    </source>
</evidence>
<accession>A0A165D192</accession>
<keyword evidence="1" id="KW-0472">Membrane</keyword>
<dbReference type="InParanoid" id="A0A165D192"/>
<protein>
    <submittedName>
        <fullName evidence="2">Uncharacterized protein</fullName>
    </submittedName>
</protein>
<dbReference type="STRING" id="1314785.A0A165D192"/>
<dbReference type="AlphaFoldDB" id="A0A165D192"/>
<keyword evidence="3" id="KW-1185">Reference proteome</keyword>
<dbReference type="InterPro" id="IPR018811">
    <property type="entry name" value="MRX11"/>
</dbReference>
<organism evidence="2 3">
    <name type="scientific">Laetiporus sulphureus 93-53</name>
    <dbReference type="NCBI Taxonomy" id="1314785"/>
    <lineage>
        <taxon>Eukaryota</taxon>
        <taxon>Fungi</taxon>
        <taxon>Dikarya</taxon>
        <taxon>Basidiomycota</taxon>
        <taxon>Agaricomycotina</taxon>
        <taxon>Agaricomycetes</taxon>
        <taxon>Polyporales</taxon>
        <taxon>Laetiporus</taxon>
    </lineage>
</organism>
<dbReference type="PANTHER" id="PTHR28002">
    <property type="entry name" value="MIOREX COMPLEX COMPONENT 11"/>
    <property type="match status" value="1"/>
</dbReference>
<sequence>MMSCTFSTISHIFQHPFLQRSDRSSFAAVHTARRFSTASQPPLTPQSRFSPYRQALNTLAERTRTPISSLIVSFAVLHELTAILPFTGFFFLARTFDVGNRLFAAFPEQAESVLESPDPASSAEVGWMVARGRESVVEGMRWAEHVGRRYGIFGFESSKNTDGASVAVNAEDGRDVWGTWVSERAAGDFVNAVIAYGITKMMLPVRIGLSLYLSPAFSRRVVEPTRMTVVQMFRRRPPA</sequence>
<name>A0A165D192_9APHY</name>
<dbReference type="Pfam" id="PF10306">
    <property type="entry name" value="FLILHELTA"/>
    <property type="match status" value="1"/>
</dbReference>
<evidence type="ECO:0000313" key="3">
    <source>
        <dbReference type="Proteomes" id="UP000076871"/>
    </source>
</evidence>
<keyword evidence="1" id="KW-1133">Transmembrane helix</keyword>
<dbReference type="OrthoDB" id="5580261at2759"/>
<dbReference type="GO" id="GO:0005739">
    <property type="term" value="C:mitochondrion"/>
    <property type="evidence" value="ECO:0007669"/>
    <property type="project" value="TreeGrafter"/>
</dbReference>
<feature type="transmembrane region" description="Helical" evidence="1">
    <location>
        <begin position="67"/>
        <end position="93"/>
    </location>
</feature>
<reference evidence="2 3" key="1">
    <citation type="journal article" date="2016" name="Mol. Biol. Evol.">
        <title>Comparative Genomics of Early-Diverging Mushroom-Forming Fungi Provides Insights into the Origins of Lignocellulose Decay Capabilities.</title>
        <authorList>
            <person name="Nagy L.G."/>
            <person name="Riley R."/>
            <person name="Tritt A."/>
            <person name="Adam C."/>
            <person name="Daum C."/>
            <person name="Floudas D."/>
            <person name="Sun H."/>
            <person name="Yadav J.S."/>
            <person name="Pangilinan J."/>
            <person name="Larsson K.H."/>
            <person name="Matsuura K."/>
            <person name="Barry K."/>
            <person name="Labutti K."/>
            <person name="Kuo R."/>
            <person name="Ohm R.A."/>
            <person name="Bhattacharya S.S."/>
            <person name="Shirouzu T."/>
            <person name="Yoshinaga Y."/>
            <person name="Martin F.M."/>
            <person name="Grigoriev I.V."/>
            <person name="Hibbett D.S."/>
        </authorList>
    </citation>
    <scope>NUCLEOTIDE SEQUENCE [LARGE SCALE GENOMIC DNA]</scope>
    <source>
        <strain evidence="2 3">93-53</strain>
    </source>
</reference>
<dbReference type="RefSeq" id="XP_040761679.1">
    <property type="nucleotide sequence ID" value="XM_040909478.1"/>
</dbReference>
<dbReference type="PANTHER" id="PTHR28002:SF1">
    <property type="entry name" value="MIOREX COMPLEX COMPONENT 11"/>
    <property type="match status" value="1"/>
</dbReference>
<dbReference type="EMBL" id="KV427640">
    <property type="protein sequence ID" value="KZT03939.1"/>
    <property type="molecule type" value="Genomic_DNA"/>
</dbReference>
<keyword evidence="1" id="KW-0812">Transmembrane</keyword>